<gene>
    <name evidence="1" type="ORF">BGI27_17105</name>
    <name evidence="2" type="ORF">CGU29_16965</name>
</gene>
<evidence type="ECO:0000313" key="2">
    <source>
        <dbReference type="EMBL" id="PAS91342.1"/>
    </source>
</evidence>
<dbReference type="RefSeq" id="WP_095526014.1">
    <property type="nucleotide sequence ID" value="NZ_MDUX01000097.1"/>
</dbReference>
<evidence type="ECO:0000313" key="1">
    <source>
        <dbReference type="EMBL" id="KAF7597747.1"/>
    </source>
</evidence>
<dbReference type="Proteomes" id="UP000216107">
    <property type="component" value="Unassembled WGS sequence"/>
</dbReference>
<dbReference type="EMBL" id="NMRN01000098">
    <property type="protein sequence ID" value="PAS91342.1"/>
    <property type="molecule type" value="Genomic_DNA"/>
</dbReference>
<sequence>MPAWPEITLAKEAGLLVEVAQVEAALADAVITLRASLEGMGAILAPQLAAESDPHEVRLLVDDHVHQALTSVSARFAKMAQGVA</sequence>
<proteinExistence type="predicted"/>
<dbReference type="EMBL" id="MDUX01000097">
    <property type="protein sequence ID" value="KAF7597747.1"/>
    <property type="molecule type" value="Genomic_DNA"/>
</dbReference>
<protein>
    <submittedName>
        <fullName evidence="2">Uncharacterized protein</fullName>
    </submittedName>
</protein>
<name>A0A272EML8_9RHOO</name>
<evidence type="ECO:0000313" key="3">
    <source>
        <dbReference type="Proteomes" id="UP000216107"/>
    </source>
</evidence>
<comment type="caution">
    <text evidence="2">The sequence shown here is derived from an EMBL/GenBank/DDBJ whole genome shotgun (WGS) entry which is preliminary data.</text>
</comment>
<dbReference type="Proteomes" id="UP000623509">
    <property type="component" value="Unassembled WGS sequence"/>
</dbReference>
<dbReference type="AlphaFoldDB" id="A0A272EML8"/>
<evidence type="ECO:0000313" key="4">
    <source>
        <dbReference type="Proteomes" id="UP000623509"/>
    </source>
</evidence>
<reference evidence="2 3" key="2">
    <citation type="submission" date="2017-07" db="EMBL/GenBank/DDBJ databases">
        <title>Candidatus Dactylopiibacterium carminicum, a nitrogen-fixing symbiont of the cochineal insect Dactylopius coccus and Dactylopius opuntiae (Hemiptera: Coccoidea: Dactylopiidae).</title>
        <authorList>
            <person name="Vera A."/>
        </authorList>
    </citation>
    <scope>NUCLEOTIDE SEQUENCE [LARGE SCALE GENOMIC DNA]</scope>
    <source>
        <strain evidence="2 3">NFDCM</strain>
    </source>
</reference>
<accession>A0A272EML8</accession>
<organism evidence="2 3">
    <name type="scientific">Candidatus Dactylopiibacterium carminicum</name>
    <dbReference type="NCBI Taxonomy" id="857335"/>
    <lineage>
        <taxon>Bacteria</taxon>
        <taxon>Pseudomonadati</taxon>
        <taxon>Pseudomonadota</taxon>
        <taxon>Betaproteobacteria</taxon>
        <taxon>Rhodocyclales</taxon>
        <taxon>Rhodocyclaceae</taxon>
        <taxon>Candidatus Dactylopiibacterium</taxon>
    </lineage>
</organism>
<reference evidence="1 4" key="1">
    <citation type="submission" date="2016-08" db="EMBL/GenBank/DDBJ databases">
        <title>Candidatus Dactylopiibacterium carminicum genome sequence.</title>
        <authorList>
            <person name="Ramirez-Puebla S.T."/>
            <person name="Ormeno-Orrillo E."/>
            <person name="Vera-Ponce De Leon A."/>
            <person name="Luis L."/>
            <person name="Sanchez-Flores A."/>
            <person name="Monica R."/>
            <person name="Martinez-Romero E."/>
        </authorList>
    </citation>
    <scope>NUCLEOTIDE SEQUENCE [LARGE SCALE GENOMIC DNA]</scope>
    <source>
        <strain evidence="1">END1</strain>
    </source>
</reference>
<keyword evidence="4" id="KW-1185">Reference proteome</keyword>